<dbReference type="Proteomes" id="UP000250043">
    <property type="component" value="Unassembled WGS sequence"/>
</dbReference>
<keyword evidence="2" id="KW-1185">Reference proteome</keyword>
<accession>A0A8E2DQ98</accession>
<protein>
    <submittedName>
        <fullName evidence="1">Uncharacterized protein</fullName>
    </submittedName>
</protein>
<dbReference type="EMBL" id="KV722351">
    <property type="protein sequence ID" value="OCH93780.1"/>
    <property type="molecule type" value="Genomic_DNA"/>
</dbReference>
<evidence type="ECO:0000313" key="1">
    <source>
        <dbReference type="EMBL" id="OCH93780.1"/>
    </source>
</evidence>
<name>A0A8E2DQ98_9APHY</name>
<reference evidence="1 2" key="1">
    <citation type="submission" date="2016-07" db="EMBL/GenBank/DDBJ databases">
        <title>Draft genome of the white-rot fungus Obba rivulosa 3A-2.</title>
        <authorList>
            <consortium name="DOE Joint Genome Institute"/>
            <person name="Miettinen O."/>
            <person name="Riley R."/>
            <person name="Acob R."/>
            <person name="Barry K."/>
            <person name="Cullen D."/>
            <person name="De Vries R."/>
            <person name="Hainaut M."/>
            <person name="Hatakka A."/>
            <person name="Henrissat B."/>
            <person name="Hilden K."/>
            <person name="Kuo R."/>
            <person name="Labutti K."/>
            <person name="Lipzen A."/>
            <person name="Makela M.R."/>
            <person name="Sandor L."/>
            <person name="Spatafora J.W."/>
            <person name="Grigoriev I.V."/>
            <person name="Hibbett D.S."/>
        </authorList>
    </citation>
    <scope>NUCLEOTIDE SEQUENCE [LARGE SCALE GENOMIC DNA]</scope>
    <source>
        <strain evidence="1 2">3A-2</strain>
    </source>
</reference>
<organism evidence="1 2">
    <name type="scientific">Obba rivulosa</name>
    <dbReference type="NCBI Taxonomy" id="1052685"/>
    <lineage>
        <taxon>Eukaryota</taxon>
        <taxon>Fungi</taxon>
        <taxon>Dikarya</taxon>
        <taxon>Basidiomycota</taxon>
        <taxon>Agaricomycotina</taxon>
        <taxon>Agaricomycetes</taxon>
        <taxon>Polyporales</taxon>
        <taxon>Gelatoporiaceae</taxon>
        <taxon>Obba</taxon>
    </lineage>
</organism>
<sequence length="108" mass="12018">MRNTYIELASTGRFRNALITHTRVAGSFCLLHFLHCIASITCCAADRFPSTSCTYIPLDLRDPANYEAYSIMLNWSGDVVISQRHPAFLTSMTASDTNISHLPLTFTA</sequence>
<gene>
    <name evidence="1" type="ORF">OBBRIDRAFT_267717</name>
</gene>
<dbReference type="AlphaFoldDB" id="A0A8E2DQ98"/>
<proteinExistence type="predicted"/>
<evidence type="ECO:0000313" key="2">
    <source>
        <dbReference type="Proteomes" id="UP000250043"/>
    </source>
</evidence>